<dbReference type="Proteomes" id="UP000070529">
    <property type="component" value="Unassembled WGS sequence"/>
</dbReference>
<keyword evidence="2" id="KW-0012">Acyltransferase</keyword>
<accession>A0A135I5S9</accession>
<dbReference type="AlphaFoldDB" id="A0A135I5S9"/>
<protein>
    <recommendedName>
        <fullName evidence="3">N-acetyltransferase domain-containing protein</fullName>
    </recommendedName>
</protein>
<dbReference type="SUPFAM" id="SSF55729">
    <property type="entry name" value="Acyl-CoA N-acyltransferases (Nat)"/>
    <property type="match status" value="1"/>
</dbReference>
<gene>
    <name evidence="4" type="ORF">ATN88_15765</name>
</gene>
<dbReference type="Pfam" id="PF00583">
    <property type="entry name" value="Acetyltransf_1"/>
    <property type="match status" value="1"/>
</dbReference>
<evidence type="ECO:0000259" key="3">
    <source>
        <dbReference type="PROSITE" id="PS51186"/>
    </source>
</evidence>
<dbReference type="PANTHER" id="PTHR43877:SF1">
    <property type="entry name" value="ACETYLTRANSFERASE"/>
    <property type="match status" value="1"/>
</dbReference>
<dbReference type="Gene3D" id="3.40.630.30">
    <property type="match status" value="1"/>
</dbReference>
<reference evidence="4 5" key="1">
    <citation type="submission" date="2015-11" db="EMBL/GenBank/DDBJ databases">
        <title>Genomic Taxonomy of the Vibrionaceae.</title>
        <authorList>
            <person name="Gomez-Gil B."/>
            <person name="Enciso-Ibarra J."/>
        </authorList>
    </citation>
    <scope>NUCLEOTIDE SEQUENCE [LARGE SCALE GENOMIC DNA]</scope>
    <source>
        <strain evidence="4 5">CAIM 912</strain>
    </source>
</reference>
<name>A0A135I5S9_9GAMM</name>
<dbReference type="PROSITE" id="PS51186">
    <property type="entry name" value="GNAT"/>
    <property type="match status" value="1"/>
</dbReference>
<dbReference type="EMBL" id="LNTY01000049">
    <property type="protein sequence ID" value="KXF80744.1"/>
    <property type="molecule type" value="Genomic_DNA"/>
</dbReference>
<dbReference type="STRING" id="294935.ATN88_15765"/>
<dbReference type="InterPro" id="IPR016181">
    <property type="entry name" value="Acyl_CoA_acyltransferase"/>
</dbReference>
<dbReference type="InterPro" id="IPR000182">
    <property type="entry name" value="GNAT_dom"/>
</dbReference>
<proteinExistence type="predicted"/>
<dbReference type="PANTHER" id="PTHR43877">
    <property type="entry name" value="AMINOALKYLPHOSPHONATE N-ACETYLTRANSFERASE-RELATED-RELATED"/>
    <property type="match status" value="1"/>
</dbReference>
<keyword evidence="1" id="KW-0808">Transferase</keyword>
<dbReference type="InterPro" id="IPR050832">
    <property type="entry name" value="Bact_Acetyltransf"/>
</dbReference>
<dbReference type="GO" id="GO:0016747">
    <property type="term" value="F:acyltransferase activity, transferring groups other than amino-acyl groups"/>
    <property type="evidence" value="ECO:0007669"/>
    <property type="project" value="InterPro"/>
</dbReference>
<keyword evidence="5" id="KW-1185">Reference proteome</keyword>
<sequence>MHGDSHFTIQEIKRDSLLYHQAVSLRYALFFEALGLPKSIVHDEKEAKSFHYSVSKDDTLVAYGRLSETDVAQMQISQMVVSPEFQRQGHGESLLRYMIEQAKSTGVRKLHLAARLHAVPLYTKLGFETIGEPYNSVLTDVAHIKMVNTTD</sequence>
<feature type="domain" description="N-acetyltransferase" evidence="3">
    <location>
        <begin position="7"/>
        <end position="151"/>
    </location>
</feature>
<evidence type="ECO:0000256" key="1">
    <source>
        <dbReference type="ARBA" id="ARBA00022679"/>
    </source>
</evidence>
<evidence type="ECO:0000313" key="5">
    <source>
        <dbReference type="Proteomes" id="UP000070529"/>
    </source>
</evidence>
<dbReference type="CDD" id="cd04301">
    <property type="entry name" value="NAT_SF"/>
    <property type="match status" value="1"/>
</dbReference>
<organism evidence="4 5">
    <name type="scientific">Enterovibrio coralii</name>
    <dbReference type="NCBI Taxonomy" id="294935"/>
    <lineage>
        <taxon>Bacteria</taxon>
        <taxon>Pseudomonadati</taxon>
        <taxon>Pseudomonadota</taxon>
        <taxon>Gammaproteobacteria</taxon>
        <taxon>Vibrionales</taxon>
        <taxon>Vibrionaceae</taxon>
        <taxon>Enterovibrio</taxon>
    </lineage>
</organism>
<comment type="caution">
    <text evidence="4">The sequence shown here is derived from an EMBL/GenBank/DDBJ whole genome shotgun (WGS) entry which is preliminary data.</text>
</comment>
<evidence type="ECO:0000313" key="4">
    <source>
        <dbReference type="EMBL" id="KXF80744.1"/>
    </source>
</evidence>
<dbReference type="RefSeq" id="WP_067418606.1">
    <property type="nucleotide sequence ID" value="NZ_LNTY01000049.1"/>
</dbReference>
<evidence type="ECO:0000256" key="2">
    <source>
        <dbReference type="ARBA" id="ARBA00023315"/>
    </source>
</evidence>